<gene>
    <name evidence="1" type="ORF">FHX80_115444</name>
    <name evidence="2" type="ORF">OIE64_04620</name>
</gene>
<dbReference type="EMBL" id="CP109114">
    <property type="protein sequence ID" value="WSC12199.1"/>
    <property type="molecule type" value="Genomic_DNA"/>
</dbReference>
<dbReference type="RefSeq" id="WP_244318470.1">
    <property type="nucleotide sequence ID" value="NZ_CP109114.1"/>
</dbReference>
<evidence type="ECO:0000313" key="1">
    <source>
        <dbReference type="EMBL" id="TWG06944.1"/>
    </source>
</evidence>
<dbReference type="EMBL" id="VIWW01000001">
    <property type="protein sequence ID" value="TWG06944.1"/>
    <property type="molecule type" value="Genomic_DNA"/>
</dbReference>
<name>A0A561V5S2_9ACTN</name>
<reference evidence="2 4" key="2">
    <citation type="submission" date="2022-10" db="EMBL/GenBank/DDBJ databases">
        <title>The complete genomes of actinobacterial strains from the NBC collection.</title>
        <authorList>
            <person name="Joergensen T.S."/>
            <person name="Alvarez Arevalo M."/>
            <person name="Sterndorff E.B."/>
            <person name="Faurdal D."/>
            <person name="Vuksanovic O."/>
            <person name="Mourched A.-S."/>
            <person name="Charusanti P."/>
            <person name="Shaw S."/>
            <person name="Blin K."/>
            <person name="Weber T."/>
        </authorList>
    </citation>
    <scope>NUCLEOTIDE SEQUENCE [LARGE SCALE GENOMIC DNA]</scope>
    <source>
        <strain evidence="2 4">NBC 01769</strain>
    </source>
</reference>
<protein>
    <submittedName>
        <fullName evidence="1">Uncharacterized protein</fullName>
    </submittedName>
</protein>
<dbReference type="AlphaFoldDB" id="A0A561V5S2"/>
<proteinExistence type="predicted"/>
<reference evidence="1 3" key="1">
    <citation type="submission" date="2019-06" db="EMBL/GenBank/DDBJ databases">
        <title>Sequencing the genomes of 1000 actinobacteria strains.</title>
        <authorList>
            <person name="Klenk H.-P."/>
        </authorList>
    </citation>
    <scope>NUCLEOTIDE SEQUENCE [LARGE SCALE GENOMIC DNA]</scope>
    <source>
        <strain evidence="1 3">DSM 42059</strain>
    </source>
</reference>
<organism evidence="1 3">
    <name type="scientific">Streptomyces brevispora</name>
    <dbReference type="NCBI Taxonomy" id="887462"/>
    <lineage>
        <taxon>Bacteria</taxon>
        <taxon>Bacillati</taxon>
        <taxon>Actinomycetota</taxon>
        <taxon>Actinomycetes</taxon>
        <taxon>Kitasatosporales</taxon>
        <taxon>Streptomycetaceae</taxon>
        <taxon>Streptomyces</taxon>
    </lineage>
</organism>
<accession>A0A561V5S2</accession>
<keyword evidence="4" id="KW-1185">Reference proteome</keyword>
<evidence type="ECO:0000313" key="4">
    <source>
        <dbReference type="Proteomes" id="UP001330827"/>
    </source>
</evidence>
<evidence type="ECO:0000313" key="2">
    <source>
        <dbReference type="EMBL" id="WSC12199.1"/>
    </source>
</evidence>
<sequence>MVAAVIAGGPTAASALGPQASQRVDGVIAAAGVTCTWTDATASAGPPADLTIDRSTVNAGLGCSSGASAILNNNPTATFDDVAGTATSDLIDITVKQSIVSCRY</sequence>
<dbReference type="Proteomes" id="UP001330827">
    <property type="component" value="Chromosome"/>
</dbReference>
<dbReference type="Proteomes" id="UP000318186">
    <property type="component" value="Unassembled WGS sequence"/>
</dbReference>
<evidence type="ECO:0000313" key="3">
    <source>
        <dbReference type="Proteomes" id="UP000318186"/>
    </source>
</evidence>